<dbReference type="AlphaFoldDB" id="A0A652YV50"/>
<accession>A0A652YV50</accession>
<dbReference type="PANTHER" id="PTHR43162">
    <property type="match status" value="1"/>
</dbReference>
<dbReference type="InterPro" id="IPR036291">
    <property type="entry name" value="NAD(P)-bd_dom_sf"/>
</dbReference>
<name>A0A652YV50_NOCGL</name>
<reference evidence="1" key="1">
    <citation type="submission" date="2019-07" db="EMBL/GenBank/DDBJ databases">
        <title>Genomic Encyclopedia of Type Strains, Phase IV (KMG-IV): sequencing the most valuable type-strain genomes for metagenomic binning, comparative biology and taxonomic classification.</title>
        <authorList>
            <person name="Goeker M."/>
        </authorList>
    </citation>
    <scope>NUCLEOTIDE SEQUENCE</scope>
    <source>
        <strain evidence="1">DSM 44596</strain>
    </source>
</reference>
<protein>
    <submittedName>
        <fullName evidence="1">Uncharacterized protein YbjT (DUF2867 family)</fullName>
    </submittedName>
</protein>
<dbReference type="InterPro" id="IPR051604">
    <property type="entry name" value="Ergot_Alk_Oxidoreductase"/>
</dbReference>
<sequence length="289" mass="30779">MDRIAVAGSNEFMTTTSDIQSAVVIGGTGKTGARVAQRLTAVGIRTRIASRTSGTLFDWNDQTTWQPAVSGVEVAYVTYAPDLAVPGSSTHIEEFANLADREGVRRMVLLSGRGEPAAQKAEQVLADSGLEWAVVRASWFAQNFSEGYLLDPIREGHLELPVGEVGEPFIDVDDLADVAVAGLTRTDLLGRALEVTGPELLTFAEAVEAISAASGRAVSFETIGLQQFSDGMAEVGVPSDVVELLTYLFAEVLDGRNQSVTGVVEEVLKRPARDFTTFAAEAARTGVWS</sequence>
<proteinExistence type="predicted"/>
<dbReference type="PANTHER" id="PTHR43162:SF1">
    <property type="entry name" value="PRESTALK A DIFFERENTIATION PROTEIN A"/>
    <property type="match status" value="1"/>
</dbReference>
<dbReference type="Gene3D" id="3.40.50.720">
    <property type="entry name" value="NAD(P)-binding Rossmann-like Domain"/>
    <property type="match status" value="1"/>
</dbReference>
<organism evidence="1">
    <name type="scientific">Nocardia globerula</name>
    <dbReference type="NCBI Taxonomy" id="1818"/>
    <lineage>
        <taxon>Bacteria</taxon>
        <taxon>Bacillati</taxon>
        <taxon>Actinomycetota</taxon>
        <taxon>Actinomycetes</taxon>
        <taxon>Mycobacteriales</taxon>
        <taxon>Nocardiaceae</taxon>
        <taxon>Nocardia</taxon>
    </lineage>
</organism>
<dbReference type="Gene3D" id="3.90.25.10">
    <property type="entry name" value="UDP-galactose 4-epimerase, domain 1"/>
    <property type="match status" value="1"/>
</dbReference>
<dbReference type="EMBL" id="VNIQ01000002">
    <property type="protein sequence ID" value="TYQ06989.1"/>
    <property type="molecule type" value="Genomic_DNA"/>
</dbReference>
<evidence type="ECO:0000313" key="1">
    <source>
        <dbReference type="EMBL" id="TYQ06989.1"/>
    </source>
</evidence>
<gene>
    <name evidence="1" type="ORF">FNL38_1021133</name>
</gene>
<dbReference type="SUPFAM" id="SSF51735">
    <property type="entry name" value="NAD(P)-binding Rossmann-fold domains"/>
    <property type="match status" value="1"/>
</dbReference>
<comment type="caution">
    <text evidence="1">The sequence shown here is derived from an EMBL/GenBank/DDBJ whole genome shotgun (WGS) entry which is preliminary data.</text>
</comment>